<proteinExistence type="inferred from homology"/>
<accession>A0A915HTU2</accession>
<comment type="similarity">
    <text evidence="1">Belongs to the NSRP1 family.</text>
</comment>
<feature type="domain" description="Nuclear speckle splicing regulatory protein 1 N-terminal" evidence="4">
    <location>
        <begin position="62"/>
        <end position="181"/>
    </location>
</feature>
<feature type="region of interest" description="Disordered" evidence="3">
    <location>
        <begin position="119"/>
        <end position="139"/>
    </location>
</feature>
<dbReference type="PANTHER" id="PTHR31938">
    <property type="entry name" value="NUCLEAR SPECKLE SPLICING REGULATORY PROTEIN 1"/>
    <property type="match status" value="1"/>
</dbReference>
<name>A0A915HTU2_ROMCU</name>
<dbReference type="InterPro" id="IPR042816">
    <property type="entry name" value="Nsrp1"/>
</dbReference>
<dbReference type="WBParaSite" id="nRc.2.0.1.t04810-RA">
    <property type="protein sequence ID" value="nRc.2.0.1.t04810-RA"/>
    <property type="gene ID" value="nRc.2.0.1.g04810"/>
</dbReference>
<dbReference type="InterPro" id="IPR018612">
    <property type="entry name" value="NSRP1_N"/>
</dbReference>
<evidence type="ECO:0000256" key="2">
    <source>
        <dbReference type="ARBA" id="ARBA00023054"/>
    </source>
</evidence>
<sequence>MSNPVSDNSSKKYGLLLAKHQLKTTASKLSVFDDSDDDNVREDQPSSRKVKAVDTKVKRHVQNQIKRALEQDPSVFEYDAIYDDIERKRNEKMTEKQSKDVKREPKYIKQLLKAQKIRQNEYEAREERKNVKEREKEGGEFDDKEVFVTGAYKKRMEELETYKEDEIKRKMIESVMDVTKQRDITGFYKHFLNDVTGPKTEDKPGQLKIERKENSSKHYRTRRESSESENDVIDQKRVKDEVKSEESDENEFPDVEQSTKHRKPIRTLRSPSPYTETAPIDKAELSLRIAKEENLEIVTDERIENAERIKKIEQNIVSEKEESELMIKKRLEKLRLLLGRQNDEEAIGAYKQRYLERKAFMED</sequence>
<dbReference type="OMA" id="EGNDEPR"/>
<reference evidence="6" key="1">
    <citation type="submission" date="2022-11" db="UniProtKB">
        <authorList>
            <consortium name="WormBaseParasite"/>
        </authorList>
    </citation>
    <scope>IDENTIFICATION</scope>
</reference>
<evidence type="ECO:0000256" key="3">
    <source>
        <dbReference type="SAM" id="MobiDB-lite"/>
    </source>
</evidence>
<feature type="compositionally biased region" description="Basic and acidic residues" evidence="3">
    <location>
        <begin position="41"/>
        <end position="55"/>
    </location>
</feature>
<protein>
    <submittedName>
        <fullName evidence="6">Nuclear speckle splicing regulatory protein 1 N-terminal domain-containing protein</fullName>
    </submittedName>
</protein>
<dbReference type="GO" id="GO:0000381">
    <property type="term" value="P:regulation of alternative mRNA splicing, via spliceosome"/>
    <property type="evidence" value="ECO:0007669"/>
    <property type="project" value="InterPro"/>
</dbReference>
<evidence type="ECO:0000259" key="4">
    <source>
        <dbReference type="Pfam" id="PF09745"/>
    </source>
</evidence>
<dbReference type="AlphaFoldDB" id="A0A915HTU2"/>
<keyword evidence="5" id="KW-1185">Reference proteome</keyword>
<feature type="region of interest" description="Disordered" evidence="3">
    <location>
        <begin position="193"/>
        <end position="279"/>
    </location>
</feature>
<dbReference type="PANTHER" id="PTHR31938:SF4">
    <property type="entry name" value="NUCLEAR SPECKLE SPLICING REGULATORY PROTEIN 1"/>
    <property type="match status" value="1"/>
</dbReference>
<evidence type="ECO:0000313" key="5">
    <source>
        <dbReference type="Proteomes" id="UP000887565"/>
    </source>
</evidence>
<feature type="compositionally biased region" description="Basic and acidic residues" evidence="3">
    <location>
        <begin position="233"/>
        <end position="245"/>
    </location>
</feature>
<organism evidence="5 6">
    <name type="scientific">Romanomermis culicivorax</name>
    <name type="common">Nematode worm</name>
    <dbReference type="NCBI Taxonomy" id="13658"/>
    <lineage>
        <taxon>Eukaryota</taxon>
        <taxon>Metazoa</taxon>
        <taxon>Ecdysozoa</taxon>
        <taxon>Nematoda</taxon>
        <taxon>Enoplea</taxon>
        <taxon>Dorylaimia</taxon>
        <taxon>Mermithida</taxon>
        <taxon>Mermithoidea</taxon>
        <taxon>Mermithidae</taxon>
        <taxon>Romanomermis</taxon>
    </lineage>
</organism>
<dbReference type="Proteomes" id="UP000887565">
    <property type="component" value="Unplaced"/>
</dbReference>
<evidence type="ECO:0000256" key="1">
    <source>
        <dbReference type="ARBA" id="ARBA00010126"/>
    </source>
</evidence>
<evidence type="ECO:0000313" key="6">
    <source>
        <dbReference type="WBParaSite" id="nRc.2.0.1.t04810-RA"/>
    </source>
</evidence>
<feature type="region of interest" description="Disordered" evidence="3">
    <location>
        <begin position="32"/>
        <end position="55"/>
    </location>
</feature>
<keyword evidence="2" id="KW-0175">Coiled coil</keyword>
<feature type="compositionally biased region" description="Basic and acidic residues" evidence="3">
    <location>
        <begin position="199"/>
        <end position="226"/>
    </location>
</feature>
<dbReference type="Pfam" id="PF09745">
    <property type="entry name" value="NSRP1_N"/>
    <property type="match status" value="1"/>
</dbReference>